<gene>
    <name evidence="1" type="ORF">BN424_mp0041</name>
</gene>
<accession>A0A1Z5AYR5</accession>
<proteinExistence type="predicted"/>
<dbReference type="AlphaFoldDB" id="A0A1Z5AYR5"/>
<protein>
    <submittedName>
        <fullName evidence="1">Uncharacterized protein</fullName>
    </submittedName>
</protein>
<dbReference type="Pfam" id="PF02810">
    <property type="entry name" value="SEC-C"/>
    <property type="match status" value="1"/>
</dbReference>
<organism evidence="1">
    <name type="scientific">Carnobacterium maltaromaticum</name>
    <name type="common">Carnobacterium piscicola</name>
    <dbReference type="NCBI Taxonomy" id="2751"/>
    <lineage>
        <taxon>Bacteria</taxon>
        <taxon>Bacillati</taxon>
        <taxon>Bacillota</taxon>
        <taxon>Bacilli</taxon>
        <taxon>Lactobacillales</taxon>
        <taxon>Carnobacteriaceae</taxon>
        <taxon>Carnobacterium</taxon>
    </lineage>
</organism>
<dbReference type="RefSeq" id="WP_176455253.1">
    <property type="nucleotide sequence ID" value="NZ_LN846931.1"/>
</dbReference>
<geneLocation type="plasmid" evidence="1">
    <name>megaplasmid</name>
</geneLocation>
<dbReference type="EMBL" id="LN846931">
    <property type="protein sequence ID" value="CRI06583.1"/>
    <property type="molecule type" value="Genomic_DNA"/>
</dbReference>
<keyword evidence="1" id="KW-0614">Plasmid</keyword>
<reference evidence="1" key="2">
    <citation type="submission" date="2015-04" db="EMBL/GenBank/DDBJ databases">
        <title>Carnobacterium maltaromaticum LMA28 plasmids.</title>
        <authorList>
            <person name="Cailliez-Grimal C."/>
            <person name="Iskandar C."/>
        </authorList>
    </citation>
    <scope>NUCLEOTIDE SEQUENCE [LARGE SCALE GENOMIC DNA]</scope>
    <source>
        <strain evidence="1">LMA28</strain>
        <plasmid evidence="1">megaplasmid</plasmid>
    </source>
</reference>
<dbReference type="SUPFAM" id="SSF103642">
    <property type="entry name" value="Sec-C motif"/>
    <property type="match status" value="1"/>
</dbReference>
<dbReference type="CDD" id="cd00195">
    <property type="entry name" value="UBCc_UEV"/>
    <property type="match status" value="1"/>
</dbReference>
<reference evidence="1" key="1">
    <citation type="submission" date="2015-04" db="EMBL/GenBank/DDBJ databases">
        <title>Carnobacterium maltaromaticum LMA28 complete chromosome sequence.</title>
        <authorList>
            <person name="Borges F."/>
            <person name="Cailliez-Grimal C."/>
        </authorList>
    </citation>
    <scope>NUCLEOTIDE SEQUENCE [LARGE SCALE GENOMIC DNA]</scope>
    <source>
        <strain evidence="1">LMA28</strain>
        <plasmid evidence="1">megaplasmid</plasmid>
    </source>
</reference>
<dbReference type="SUPFAM" id="SSF54495">
    <property type="entry name" value="UBC-like"/>
    <property type="match status" value="1"/>
</dbReference>
<evidence type="ECO:0000313" key="1">
    <source>
        <dbReference type="EMBL" id="CRI06583.1"/>
    </source>
</evidence>
<sequence>MTINIDNKIHLEIPKQYPTKLPIVYEAGEKKITNFPHINPDNKGTFCLGTDIDIRRKIKPNYSLSKYITLIAQFLGTYEYYQRYKNFPFGDREHGNLGIIESYKEIFNVTTNQQVSNLMQIGKLKNKYKNQKCPCNSNLKFKNCHWNTLNSIVSNPLERSQMKRDYILLKGD</sequence>
<name>A0A1Z5AYR5_CARML</name>
<dbReference type="InterPro" id="IPR004027">
    <property type="entry name" value="SEC_C_motif"/>
</dbReference>
<dbReference type="InterPro" id="IPR016135">
    <property type="entry name" value="UBQ-conjugating_enzyme/RWD"/>
</dbReference>